<dbReference type="AlphaFoldDB" id="A0A4Q7MBW8"/>
<organism evidence="3 4">
    <name type="scientific">Agromyces ramosus</name>
    <dbReference type="NCBI Taxonomy" id="33879"/>
    <lineage>
        <taxon>Bacteria</taxon>
        <taxon>Bacillati</taxon>
        <taxon>Actinomycetota</taxon>
        <taxon>Actinomycetes</taxon>
        <taxon>Micrococcales</taxon>
        <taxon>Microbacteriaceae</taxon>
        <taxon>Agromyces</taxon>
    </lineage>
</organism>
<dbReference type="Proteomes" id="UP000293289">
    <property type="component" value="Unassembled WGS sequence"/>
</dbReference>
<gene>
    <name evidence="3" type="ORF">EV187_1426</name>
</gene>
<keyword evidence="4" id="KW-1185">Reference proteome</keyword>
<keyword evidence="2" id="KW-1133">Transmembrane helix</keyword>
<accession>A0A4Q7MBW8</accession>
<keyword evidence="2" id="KW-0472">Membrane</keyword>
<dbReference type="EMBL" id="SGWY01000002">
    <property type="protein sequence ID" value="RZS65725.1"/>
    <property type="molecule type" value="Genomic_DNA"/>
</dbReference>
<feature type="transmembrane region" description="Helical" evidence="2">
    <location>
        <begin position="89"/>
        <end position="116"/>
    </location>
</feature>
<dbReference type="OrthoDB" id="5003128at2"/>
<proteinExistence type="predicted"/>
<name>A0A4Q7MBW8_9MICO</name>
<dbReference type="RefSeq" id="WP_130352396.1">
    <property type="nucleotide sequence ID" value="NZ_SGWY01000002.1"/>
</dbReference>
<comment type="caution">
    <text evidence="3">The sequence shown here is derived from an EMBL/GenBank/DDBJ whole genome shotgun (WGS) entry which is preliminary data.</text>
</comment>
<evidence type="ECO:0000313" key="3">
    <source>
        <dbReference type="EMBL" id="RZS65725.1"/>
    </source>
</evidence>
<reference evidence="3 4" key="1">
    <citation type="submission" date="2019-02" db="EMBL/GenBank/DDBJ databases">
        <title>Genomic Encyclopedia of Type Strains, Phase IV (KMG-IV): sequencing the most valuable type-strain genomes for metagenomic binning, comparative biology and taxonomic classification.</title>
        <authorList>
            <person name="Goeker M."/>
        </authorList>
    </citation>
    <scope>NUCLEOTIDE SEQUENCE [LARGE SCALE GENOMIC DNA]</scope>
    <source>
        <strain evidence="3 4">DSM 43045</strain>
    </source>
</reference>
<protein>
    <submittedName>
        <fullName evidence="3">Uncharacterized protein</fullName>
    </submittedName>
</protein>
<evidence type="ECO:0000256" key="2">
    <source>
        <dbReference type="SAM" id="Phobius"/>
    </source>
</evidence>
<evidence type="ECO:0000256" key="1">
    <source>
        <dbReference type="SAM" id="MobiDB-lite"/>
    </source>
</evidence>
<evidence type="ECO:0000313" key="4">
    <source>
        <dbReference type="Proteomes" id="UP000293289"/>
    </source>
</evidence>
<sequence length="251" mass="26701">MDPNSARQVLRISPDTPLTPALIEGAYAEEAWTRHPSRYPDPEGRAQAEEWASTLATARGVLLAQLPAVAASEPVVAPAAERRRRMSPWAITGIVAGAVAVVALLSFAVIGGVGLVTDAAETVNEAIEEEADRGTGEDPAAPPAVERYSTSETRFTFPAALEVYADGRYNLDCPSDFADGCWQMALFTEADCDALEVELGFSNDPDALLPDHVQSLDVADVVGDEATPLVFGHDDYEIGWVNQVTCLDADG</sequence>
<feature type="region of interest" description="Disordered" evidence="1">
    <location>
        <begin position="128"/>
        <end position="149"/>
    </location>
</feature>
<keyword evidence="2" id="KW-0812">Transmembrane</keyword>